<feature type="compositionally biased region" description="Basic residues" evidence="1">
    <location>
        <begin position="27"/>
        <end position="37"/>
    </location>
</feature>
<name>A0A6L2JCF8_TANCI</name>
<proteinExistence type="predicted"/>
<evidence type="ECO:0000313" key="2">
    <source>
        <dbReference type="EMBL" id="GEU34718.1"/>
    </source>
</evidence>
<keyword evidence="2" id="KW-0695">RNA-directed DNA polymerase</keyword>
<feature type="region of interest" description="Disordered" evidence="1">
    <location>
        <begin position="1"/>
        <end position="43"/>
    </location>
</feature>
<protein>
    <submittedName>
        <fullName evidence="2">Reverse transcriptase domain-containing protein</fullName>
    </submittedName>
</protein>
<sequence>MYANSSLRPIRDQSSNPTSSTNTNPKGHNHRGSKQRVKNFNLEEHSPPVVTMVDQRTMTELLHAPTEGYAEAILVPPILAEQFELKHSLINMMTTDQFFRLEKDNPHDHIRWINKITSTIKYKDVPNSAWDRYKHLLRACPRHGFTELHQLDTFYNALNPADQDSLNAAAGGNLLERSAHPYYQCLTAGGNTFLELRDNIQGYVSTATVNYNQGSGSLPSNIVANPKGKLKAITTRSGLVFNGPTIHTPPQSINLEVDDRVEETFTDPDLIEYTIKVPPPPKMVKALLSNKEILQELANTPLNENCSGVILKRLPKKLGDPGKFLILCGFSELKCKALADLGASINLMPLSVWKKLGLPELIPTRITLELANRVICTPAGIARDVFVPVGKFTFPTNFVIVDYENDPRVPLILGRPFLQTAHSLIYVHGKEMILHDGDERMTLNMRHDTSSYSNQPQKESINLINVFNNLKGCNVLSEKLLDLDSTKDLHPPLHDNLLSGSTTYFSNPLLEEFADELPPEYDDNLQFDIEFDLKEIEFLLYQDKDSSLKDSINQKGLANLADIFVDSTPEMFTDKHALDYSSPLIFDEYDDDFLEVESDARYVYDDPFDSKGEKIKESKLLIHKLDLPYDFLPPSEYDSFISQDFSSVDSLPSTNNEDKIFNQCILIQEKPVKIITRVVQDKKLAISNASLVLEDFDLPFYEPLFFKEVPKSKMLLLFSSKNEEKVFKPGYTLLKKFILILSQNYLIKAIKFSKSTRFSKA</sequence>
<comment type="caution">
    <text evidence="2">The sequence shown here is derived from an EMBL/GenBank/DDBJ whole genome shotgun (WGS) entry which is preliminary data.</text>
</comment>
<keyword evidence="2" id="KW-0808">Transferase</keyword>
<feature type="compositionally biased region" description="Low complexity" evidence="1">
    <location>
        <begin position="14"/>
        <end position="25"/>
    </location>
</feature>
<dbReference type="CDD" id="cd00303">
    <property type="entry name" value="retropepsin_like"/>
    <property type="match status" value="1"/>
</dbReference>
<dbReference type="InterPro" id="IPR021109">
    <property type="entry name" value="Peptidase_aspartic_dom_sf"/>
</dbReference>
<dbReference type="PANTHER" id="PTHR33067:SF9">
    <property type="entry name" value="RNA-DIRECTED DNA POLYMERASE"/>
    <property type="match status" value="1"/>
</dbReference>
<keyword evidence="2" id="KW-0548">Nucleotidyltransferase</keyword>
<evidence type="ECO:0000256" key="1">
    <source>
        <dbReference type="SAM" id="MobiDB-lite"/>
    </source>
</evidence>
<dbReference type="EMBL" id="BKCJ010000610">
    <property type="protein sequence ID" value="GEU34718.1"/>
    <property type="molecule type" value="Genomic_DNA"/>
</dbReference>
<accession>A0A6L2JCF8</accession>
<dbReference type="SUPFAM" id="SSF50630">
    <property type="entry name" value="Acid proteases"/>
    <property type="match status" value="1"/>
</dbReference>
<dbReference type="AlphaFoldDB" id="A0A6L2JCF8"/>
<dbReference type="PANTHER" id="PTHR33067">
    <property type="entry name" value="RNA-DIRECTED DNA POLYMERASE-RELATED"/>
    <property type="match status" value="1"/>
</dbReference>
<dbReference type="Gene3D" id="2.40.70.10">
    <property type="entry name" value="Acid Proteases"/>
    <property type="match status" value="1"/>
</dbReference>
<reference evidence="2" key="1">
    <citation type="journal article" date="2019" name="Sci. Rep.">
        <title>Draft genome of Tanacetum cinerariifolium, the natural source of mosquito coil.</title>
        <authorList>
            <person name="Yamashiro T."/>
            <person name="Shiraishi A."/>
            <person name="Satake H."/>
            <person name="Nakayama K."/>
        </authorList>
    </citation>
    <scope>NUCLEOTIDE SEQUENCE</scope>
</reference>
<organism evidence="2">
    <name type="scientific">Tanacetum cinerariifolium</name>
    <name type="common">Dalmatian daisy</name>
    <name type="synonym">Chrysanthemum cinerariifolium</name>
    <dbReference type="NCBI Taxonomy" id="118510"/>
    <lineage>
        <taxon>Eukaryota</taxon>
        <taxon>Viridiplantae</taxon>
        <taxon>Streptophyta</taxon>
        <taxon>Embryophyta</taxon>
        <taxon>Tracheophyta</taxon>
        <taxon>Spermatophyta</taxon>
        <taxon>Magnoliopsida</taxon>
        <taxon>eudicotyledons</taxon>
        <taxon>Gunneridae</taxon>
        <taxon>Pentapetalae</taxon>
        <taxon>asterids</taxon>
        <taxon>campanulids</taxon>
        <taxon>Asterales</taxon>
        <taxon>Asteraceae</taxon>
        <taxon>Asteroideae</taxon>
        <taxon>Anthemideae</taxon>
        <taxon>Anthemidinae</taxon>
        <taxon>Tanacetum</taxon>
    </lineage>
</organism>
<dbReference type="GO" id="GO:0003964">
    <property type="term" value="F:RNA-directed DNA polymerase activity"/>
    <property type="evidence" value="ECO:0007669"/>
    <property type="project" value="UniProtKB-KW"/>
</dbReference>
<gene>
    <name evidence="2" type="ORF">Tci_006696</name>
</gene>